<comment type="similarity">
    <text evidence="3 11">Belongs to the purine nucleoside phosphorylase YfiH/LACC1 family.</text>
</comment>
<dbReference type="InterPro" id="IPR038371">
    <property type="entry name" value="Cu_polyphenol_OxRdtase_sf"/>
</dbReference>
<evidence type="ECO:0000256" key="11">
    <source>
        <dbReference type="RuleBase" id="RU361274"/>
    </source>
</evidence>
<dbReference type="SUPFAM" id="SSF64438">
    <property type="entry name" value="CNF1/YfiH-like putative cysteine hydrolases"/>
    <property type="match status" value="1"/>
</dbReference>
<evidence type="ECO:0000256" key="4">
    <source>
        <dbReference type="ARBA" id="ARBA00022679"/>
    </source>
</evidence>
<evidence type="ECO:0000256" key="5">
    <source>
        <dbReference type="ARBA" id="ARBA00022723"/>
    </source>
</evidence>
<reference evidence="12 13" key="1">
    <citation type="journal article" date="2013" name="Front. Microbiol.">
        <title>Comparative genomic analyses of the cyanobacterium, Lyngbya aestuarii BL J, a powerful hydrogen producer.</title>
        <authorList>
            <person name="Kothari A."/>
            <person name="Vaughn M."/>
            <person name="Garcia-Pichel F."/>
        </authorList>
    </citation>
    <scope>NUCLEOTIDE SEQUENCE [LARGE SCALE GENOMIC DNA]</scope>
    <source>
        <strain evidence="12 13">BL J</strain>
    </source>
</reference>
<dbReference type="GO" id="GO:0016787">
    <property type="term" value="F:hydrolase activity"/>
    <property type="evidence" value="ECO:0007669"/>
    <property type="project" value="UniProtKB-KW"/>
</dbReference>
<gene>
    <name evidence="12" type="ORF">M595_5003</name>
</gene>
<dbReference type="EMBL" id="AUZM01000070">
    <property type="protein sequence ID" value="ERT05050.1"/>
    <property type="molecule type" value="Genomic_DNA"/>
</dbReference>
<evidence type="ECO:0000313" key="13">
    <source>
        <dbReference type="Proteomes" id="UP000017127"/>
    </source>
</evidence>
<comment type="catalytic activity">
    <reaction evidence="1">
        <text>inosine + phosphate = alpha-D-ribose 1-phosphate + hypoxanthine</text>
        <dbReference type="Rhea" id="RHEA:27646"/>
        <dbReference type="ChEBI" id="CHEBI:17368"/>
        <dbReference type="ChEBI" id="CHEBI:17596"/>
        <dbReference type="ChEBI" id="CHEBI:43474"/>
        <dbReference type="ChEBI" id="CHEBI:57720"/>
        <dbReference type="EC" id="2.4.2.1"/>
    </reaction>
    <physiologicalReaction direction="left-to-right" evidence="1">
        <dbReference type="Rhea" id="RHEA:27647"/>
    </physiologicalReaction>
</comment>
<dbReference type="AlphaFoldDB" id="U7QDH0"/>
<dbReference type="Pfam" id="PF02578">
    <property type="entry name" value="Cu-oxidase_4"/>
    <property type="match status" value="1"/>
</dbReference>
<sequence>MHTWHWHQWQELPYLKCSLLESWPHGFFSRHFSPRTPAELVEVLEPNAAAYRVKQVHGNLVLGTAQVRPLPASDSADSAELLEADALLTQHPQEAVWVASADCVPVLIADTQTGNVAAIHAGWRGTASKILPQAIAEFQAQGSQLINLRIAMGPAISGEVYQVSSEVALQLGTTILPQATTSLEDVLAALFDLSQSPVLPDSEPDKVRVDVRRVNALQLEQLGISPQQVAISPDCTYKQPQSFFSYRRDSLKKVQWSGIVSVPS</sequence>
<comment type="catalytic activity">
    <reaction evidence="10">
        <text>S-methyl-5'-thioadenosine + phosphate = 5-(methylsulfanyl)-alpha-D-ribose 1-phosphate + adenine</text>
        <dbReference type="Rhea" id="RHEA:11852"/>
        <dbReference type="ChEBI" id="CHEBI:16708"/>
        <dbReference type="ChEBI" id="CHEBI:17509"/>
        <dbReference type="ChEBI" id="CHEBI:43474"/>
        <dbReference type="ChEBI" id="CHEBI:58533"/>
        <dbReference type="EC" id="2.4.2.28"/>
    </reaction>
    <physiologicalReaction direction="left-to-right" evidence="10">
        <dbReference type="Rhea" id="RHEA:11853"/>
    </physiologicalReaction>
</comment>
<evidence type="ECO:0000256" key="9">
    <source>
        <dbReference type="ARBA" id="ARBA00048968"/>
    </source>
</evidence>
<accession>U7QDH0</accession>
<dbReference type="PATRIC" id="fig|1348334.3.peg.4820"/>
<dbReference type="CDD" id="cd16833">
    <property type="entry name" value="YfiH"/>
    <property type="match status" value="1"/>
</dbReference>
<keyword evidence="4" id="KW-0808">Transferase</keyword>
<evidence type="ECO:0000256" key="2">
    <source>
        <dbReference type="ARBA" id="ARBA00003215"/>
    </source>
</evidence>
<evidence type="ECO:0000313" key="12">
    <source>
        <dbReference type="EMBL" id="ERT05050.1"/>
    </source>
</evidence>
<evidence type="ECO:0000256" key="7">
    <source>
        <dbReference type="ARBA" id="ARBA00022833"/>
    </source>
</evidence>
<evidence type="ECO:0000256" key="10">
    <source>
        <dbReference type="ARBA" id="ARBA00049893"/>
    </source>
</evidence>
<keyword evidence="6" id="KW-0378">Hydrolase</keyword>
<evidence type="ECO:0000256" key="8">
    <source>
        <dbReference type="ARBA" id="ARBA00047989"/>
    </source>
</evidence>
<name>U7QDH0_9CYAN</name>
<dbReference type="GO" id="GO:0005507">
    <property type="term" value="F:copper ion binding"/>
    <property type="evidence" value="ECO:0007669"/>
    <property type="project" value="TreeGrafter"/>
</dbReference>
<keyword evidence="13" id="KW-1185">Reference proteome</keyword>
<dbReference type="Proteomes" id="UP000017127">
    <property type="component" value="Unassembled WGS sequence"/>
</dbReference>
<dbReference type="Gene3D" id="3.60.140.10">
    <property type="entry name" value="CNF1/YfiH-like putative cysteine hydrolases"/>
    <property type="match status" value="1"/>
</dbReference>
<comment type="catalytic activity">
    <reaction evidence="9">
        <text>adenosine + phosphate = alpha-D-ribose 1-phosphate + adenine</text>
        <dbReference type="Rhea" id="RHEA:27642"/>
        <dbReference type="ChEBI" id="CHEBI:16335"/>
        <dbReference type="ChEBI" id="CHEBI:16708"/>
        <dbReference type="ChEBI" id="CHEBI:43474"/>
        <dbReference type="ChEBI" id="CHEBI:57720"/>
        <dbReference type="EC" id="2.4.2.1"/>
    </reaction>
    <physiologicalReaction direction="left-to-right" evidence="9">
        <dbReference type="Rhea" id="RHEA:27643"/>
    </physiologicalReaction>
</comment>
<comment type="catalytic activity">
    <reaction evidence="8">
        <text>adenosine + H2O + H(+) = inosine + NH4(+)</text>
        <dbReference type="Rhea" id="RHEA:24408"/>
        <dbReference type="ChEBI" id="CHEBI:15377"/>
        <dbReference type="ChEBI" id="CHEBI:15378"/>
        <dbReference type="ChEBI" id="CHEBI:16335"/>
        <dbReference type="ChEBI" id="CHEBI:17596"/>
        <dbReference type="ChEBI" id="CHEBI:28938"/>
        <dbReference type="EC" id="3.5.4.4"/>
    </reaction>
    <physiologicalReaction direction="left-to-right" evidence="8">
        <dbReference type="Rhea" id="RHEA:24409"/>
    </physiologicalReaction>
</comment>
<dbReference type="NCBIfam" id="TIGR00726">
    <property type="entry name" value="peptidoglycan editing factor PgeF"/>
    <property type="match status" value="1"/>
</dbReference>
<evidence type="ECO:0000256" key="1">
    <source>
        <dbReference type="ARBA" id="ARBA00000553"/>
    </source>
</evidence>
<comment type="caution">
    <text evidence="12">The sequence shown here is derived from an EMBL/GenBank/DDBJ whole genome shotgun (WGS) entry which is preliminary data.</text>
</comment>
<dbReference type="PANTHER" id="PTHR30616">
    <property type="entry name" value="UNCHARACTERIZED PROTEIN YFIH"/>
    <property type="match status" value="1"/>
</dbReference>
<keyword evidence="5" id="KW-0479">Metal-binding</keyword>
<evidence type="ECO:0000256" key="6">
    <source>
        <dbReference type="ARBA" id="ARBA00022801"/>
    </source>
</evidence>
<comment type="function">
    <text evidence="2">Purine nucleoside enzyme that catalyzes the phosphorolysis of adenosine and inosine nucleosides, yielding D-ribose 1-phosphate and the respective free bases, adenine and hypoxanthine. Also catalyzes the phosphorolysis of S-methyl-5'-thioadenosine into adenine and S-methyl-5-thio-alpha-D-ribose 1-phosphate. Also has adenosine deaminase activity.</text>
</comment>
<organism evidence="12 13">
    <name type="scientific">Lyngbya aestuarii BL J</name>
    <dbReference type="NCBI Taxonomy" id="1348334"/>
    <lineage>
        <taxon>Bacteria</taxon>
        <taxon>Bacillati</taxon>
        <taxon>Cyanobacteriota</taxon>
        <taxon>Cyanophyceae</taxon>
        <taxon>Oscillatoriophycideae</taxon>
        <taxon>Oscillatoriales</taxon>
        <taxon>Microcoleaceae</taxon>
        <taxon>Lyngbya</taxon>
    </lineage>
</organism>
<dbReference type="InterPro" id="IPR011324">
    <property type="entry name" value="Cytotoxic_necrot_fac-like_cat"/>
</dbReference>
<dbReference type="OrthoDB" id="4279at2"/>
<evidence type="ECO:0000256" key="3">
    <source>
        <dbReference type="ARBA" id="ARBA00007353"/>
    </source>
</evidence>
<keyword evidence="7" id="KW-0862">Zinc</keyword>
<protein>
    <recommendedName>
        <fullName evidence="11">Purine nucleoside phosphorylase</fullName>
    </recommendedName>
</protein>
<dbReference type="GO" id="GO:0017061">
    <property type="term" value="F:S-methyl-5-thioadenosine phosphorylase activity"/>
    <property type="evidence" value="ECO:0007669"/>
    <property type="project" value="UniProtKB-EC"/>
</dbReference>
<dbReference type="PANTHER" id="PTHR30616:SF2">
    <property type="entry name" value="PURINE NUCLEOSIDE PHOSPHORYLASE LACC1"/>
    <property type="match status" value="1"/>
</dbReference>
<dbReference type="RefSeq" id="WP_023068714.1">
    <property type="nucleotide sequence ID" value="NZ_AUZM01000070.1"/>
</dbReference>
<dbReference type="InterPro" id="IPR003730">
    <property type="entry name" value="Cu_polyphenol_OxRdtase"/>
</dbReference>
<proteinExistence type="inferred from homology"/>